<gene>
    <name evidence="3" type="ORF">QP029_00640</name>
</gene>
<keyword evidence="4" id="KW-1185">Reference proteome</keyword>
<dbReference type="PROSITE" id="PS51257">
    <property type="entry name" value="PROKAR_LIPOPROTEIN"/>
    <property type="match status" value="1"/>
</dbReference>
<evidence type="ECO:0000256" key="2">
    <source>
        <dbReference type="SAM" id="SignalP"/>
    </source>
</evidence>
<dbReference type="PROSITE" id="PS51318">
    <property type="entry name" value="TAT"/>
    <property type="match status" value="1"/>
</dbReference>
<feature type="chain" id="PRO_5046055453" evidence="2">
    <location>
        <begin position="32"/>
        <end position="382"/>
    </location>
</feature>
<dbReference type="Gene3D" id="3.40.190.10">
    <property type="entry name" value="Periplasmic binding protein-like II"/>
    <property type="match status" value="2"/>
</dbReference>
<name>A0ABY8VLA3_9CORY</name>
<dbReference type="SUPFAM" id="SSF53850">
    <property type="entry name" value="Periplasmic binding protein-like II"/>
    <property type="match status" value="1"/>
</dbReference>
<dbReference type="EMBL" id="CP126970">
    <property type="protein sequence ID" value="WIM70419.1"/>
    <property type="molecule type" value="Genomic_DNA"/>
</dbReference>
<evidence type="ECO:0000313" key="4">
    <source>
        <dbReference type="Proteomes" id="UP001238805"/>
    </source>
</evidence>
<dbReference type="PANTHER" id="PTHR30006:SF2">
    <property type="entry name" value="ABC TRANSPORTER SUBSTRATE-BINDING PROTEIN"/>
    <property type="match status" value="1"/>
</dbReference>
<dbReference type="Proteomes" id="UP001238805">
    <property type="component" value="Chromosome"/>
</dbReference>
<dbReference type="PANTHER" id="PTHR30006">
    <property type="entry name" value="THIAMINE-BINDING PERIPLASMIC PROTEIN-RELATED"/>
    <property type="match status" value="1"/>
</dbReference>
<keyword evidence="1 2" id="KW-0732">Signal</keyword>
<protein>
    <submittedName>
        <fullName evidence="3">Extracellular solute-binding protein</fullName>
    </submittedName>
</protein>
<evidence type="ECO:0000256" key="1">
    <source>
        <dbReference type="ARBA" id="ARBA00022729"/>
    </source>
</evidence>
<dbReference type="InterPro" id="IPR006311">
    <property type="entry name" value="TAT_signal"/>
</dbReference>
<dbReference type="Pfam" id="PF13343">
    <property type="entry name" value="SBP_bac_6"/>
    <property type="match status" value="1"/>
</dbReference>
<proteinExistence type="predicted"/>
<organism evidence="3 4">
    <name type="scientific">Corynebacterium suedekumii</name>
    <dbReference type="NCBI Taxonomy" id="3049801"/>
    <lineage>
        <taxon>Bacteria</taxon>
        <taxon>Bacillati</taxon>
        <taxon>Actinomycetota</taxon>
        <taxon>Actinomycetes</taxon>
        <taxon>Mycobacteriales</taxon>
        <taxon>Corynebacteriaceae</taxon>
        <taxon>Corynebacterium</taxon>
    </lineage>
</organism>
<accession>A0ABY8VLA3</accession>
<sequence>MSAPRTTVSRRTLLRALGLGAGLVAAGPVLAACGGGSSGPTDASAIGGSLDEIAAKAKEEGTVRLIAYPETWANYKGHFAEFTKKYGVEVVVDSPDASSAEELQAVQNLKGHPSQPDVLDIGYSFTQPAIDQGLIEPYKPSNFNAIPDNLKDPEGQWIGAYYGVLAVGVNKAAADVPTSFAELKDPKYRGKIALPGDARSGASSIATVFAASLANGGSLDDITPGIEFFAELAELGNLVTISDESSALTTGQAAVVFDWNYNWLGRTEQLERDGVDFEYTVLEDGVFGNYSAQPVTIGSPQPNAARLWVDWLTSDEGSEQYALGGAVPARFTELAEAGKLSQEALDSLPAPEIVAQVELPTAEQGEDADKVIAADWATKVRI</sequence>
<evidence type="ECO:0000313" key="3">
    <source>
        <dbReference type="EMBL" id="WIM70419.1"/>
    </source>
</evidence>
<reference evidence="3 4" key="1">
    <citation type="submission" date="2023-05" db="EMBL/GenBank/DDBJ databases">
        <title>Corynebacterium suedekumii sp. nov. and Corynebacterium breve sp. nov. isolated from raw cow's milk.</title>
        <authorList>
            <person name="Baer M.K."/>
            <person name="Mehl L."/>
            <person name="Hellmuth R."/>
            <person name="Marke G."/>
            <person name="Lipski A."/>
        </authorList>
    </citation>
    <scope>NUCLEOTIDE SEQUENCE [LARGE SCALE GENOMIC DNA]</scope>
    <source>
        <strain evidence="3 4">LM112</strain>
    </source>
</reference>
<dbReference type="RefSeq" id="WP_284875009.1">
    <property type="nucleotide sequence ID" value="NZ_CP126970.1"/>
</dbReference>
<feature type="signal peptide" evidence="2">
    <location>
        <begin position="1"/>
        <end position="31"/>
    </location>
</feature>